<dbReference type="RefSeq" id="WP_127830824.1">
    <property type="nucleotide sequence ID" value="NZ_RZYA01000014.1"/>
</dbReference>
<dbReference type="InterPro" id="IPR036388">
    <property type="entry name" value="WH-like_DNA-bd_sf"/>
</dbReference>
<evidence type="ECO:0000259" key="1">
    <source>
        <dbReference type="SMART" id="SM00421"/>
    </source>
</evidence>
<dbReference type="OrthoDB" id="3369460at2"/>
<dbReference type="InterPro" id="IPR016032">
    <property type="entry name" value="Sig_transdc_resp-reg_C-effctor"/>
</dbReference>
<dbReference type="GO" id="GO:0006355">
    <property type="term" value="P:regulation of DNA-templated transcription"/>
    <property type="evidence" value="ECO:0007669"/>
    <property type="project" value="InterPro"/>
</dbReference>
<evidence type="ECO:0000313" key="2">
    <source>
        <dbReference type="EMBL" id="RVU20869.1"/>
    </source>
</evidence>
<dbReference type="InterPro" id="IPR000792">
    <property type="entry name" value="Tscrpt_reg_LuxR_C"/>
</dbReference>
<name>A0A3S2YWD8_9ACTN</name>
<dbReference type="Gene3D" id="1.10.10.10">
    <property type="entry name" value="Winged helix-like DNA-binding domain superfamily/Winged helix DNA-binding domain"/>
    <property type="match status" value="1"/>
</dbReference>
<dbReference type="AlphaFoldDB" id="A0A3S2YWD8"/>
<accession>A0A3S2YWD8</accession>
<dbReference type="EMBL" id="RZYA01000014">
    <property type="protein sequence ID" value="RVU20869.1"/>
    <property type="molecule type" value="Genomic_DNA"/>
</dbReference>
<keyword evidence="3" id="KW-1185">Reference proteome</keyword>
<gene>
    <name evidence="2" type="ORF">EOT10_26335</name>
</gene>
<protein>
    <recommendedName>
        <fullName evidence="1">HTH luxR-type domain-containing protein</fullName>
    </recommendedName>
</protein>
<reference evidence="2 3" key="1">
    <citation type="submission" date="2019-01" db="EMBL/GenBank/DDBJ databases">
        <title>Genome sequences of Streptomyces and Rhizobium isolates collected from root and soil.</title>
        <authorList>
            <person name="Chhettri S."/>
            <person name="Sevigny J.L."/>
            <person name="Sen A."/>
            <person name="Ennis N."/>
            <person name="Tisa L."/>
        </authorList>
    </citation>
    <scope>NUCLEOTIDE SEQUENCE [LARGE SCALE GENOMIC DNA]</scope>
    <source>
        <strain evidence="2 3">San01</strain>
    </source>
</reference>
<comment type="caution">
    <text evidence="2">The sequence shown here is derived from an EMBL/GenBank/DDBJ whole genome shotgun (WGS) entry which is preliminary data.</text>
</comment>
<organism evidence="2 3">
    <name type="scientific">Streptomyces antnestii</name>
    <dbReference type="NCBI Taxonomy" id="2494256"/>
    <lineage>
        <taxon>Bacteria</taxon>
        <taxon>Bacillati</taxon>
        <taxon>Actinomycetota</taxon>
        <taxon>Actinomycetes</taxon>
        <taxon>Kitasatosporales</taxon>
        <taxon>Streptomycetaceae</taxon>
        <taxon>Streptomyces</taxon>
    </lineage>
</organism>
<dbReference type="PANTHER" id="PTHR34293">
    <property type="entry name" value="HTH-TYPE TRANSCRIPTIONAL REGULATOR TRMBL2"/>
    <property type="match status" value="1"/>
</dbReference>
<dbReference type="PANTHER" id="PTHR34293:SF1">
    <property type="entry name" value="HTH-TYPE TRANSCRIPTIONAL REGULATOR TRMBL2"/>
    <property type="match status" value="1"/>
</dbReference>
<dbReference type="GO" id="GO:0003677">
    <property type="term" value="F:DNA binding"/>
    <property type="evidence" value="ECO:0007669"/>
    <property type="project" value="InterPro"/>
</dbReference>
<dbReference type="SMART" id="SM00421">
    <property type="entry name" value="HTH_LUXR"/>
    <property type="match status" value="1"/>
</dbReference>
<dbReference type="SUPFAM" id="SSF46894">
    <property type="entry name" value="C-terminal effector domain of the bipartite response regulators"/>
    <property type="match status" value="1"/>
</dbReference>
<sequence length="352" mass="38653">MAEPVPQPKMAEPSLLTLLGIDAEQDALYRLLIDRPGSDPAALAPHLGNGEAVERILSTLVDRGLASAEQDTDGVRYRASPPTLALGPLLESRRAALHRVEHLVTELADRHRAAQSHTSEAIVEVLSGAAAIRRWLVAMQRDARSEVRGMIPATQATSVITYQDNLDEVERDMMLRGLTIRTVLERAWLEDPAAARSLAQAAAHGQQISVTDKVPTKLLIADDDIAVLPLDRERDAAGEPVALVVHRSNLLTTLISMFELYFAMGWQLRTDGLDQTAAENKPRSGQLEPIDRKIIALLHIGLTDAAIARQLDMSHRTVQRRLHHLMDTVGAATRFQLGWHVAVSDWVDTNPS</sequence>
<evidence type="ECO:0000313" key="3">
    <source>
        <dbReference type="Proteomes" id="UP000283128"/>
    </source>
</evidence>
<proteinExistence type="predicted"/>
<dbReference type="Proteomes" id="UP000283128">
    <property type="component" value="Unassembled WGS sequence"/>
</dbReference>
<feature type="domain" description="HTH luxR-type" evidence="1">
    <location>
        <begin position="284"/>
        <end position="341"/>
    </location>
</feature>
<dbReference type="InterPro" id="IPR051797">
    <property type="entry name" value="TrmB-like"/>
</dbReference>